<dbReference type="InterPro" id="IPR005181">
    <property type="entry name" value="SASA"/>
</dbReference>
<proteinExistence type="predicted"/>
<evidence type="ECO:0000259" key="2">
    <source>
        <dbReference type="Pfam" id="PF03629"/>
    </source>
</evidence>
<sequence>MKCHTKGIIVYTLAASSVFTASGKENGLKLAGVFADHMVLQQQTDASIWGFAEAGETVTVTPSWSRRGEKVKANKEGKWLTTIETPKAGGPFTIEVESGDEKVELKDVLSGEVWICSGQSNMQWKMRGFGVDHFEDDVKKAKHPEIRFCDVPQLLGLEEQDDVQTRWTVCSPNTVLNFSAVAYFFGSQLHEELDVPIGLVSTNWGGSSAEAWMSEEVLQKDFPEFKEPLKKSAKLVDDLGSVFPRGKDVPKGLNQRTPAVLYNSMIKPLQPFAMRGVIWYQGESNVKAPEQYQTLFPRLIQSWRADWQQGDFPFYFVQIAPFAYKAEPIPVAFLREAQAMALAEPNTGMVVTMDVGQVDNIHPKDKKPVGERLARLALARDYGKEGLVDSGPMYESFKVEGKKVRLSFKGIGGGLVSRDGEPLSHFTVAKRNGPFVEAQAEIDGDTVVVWSDEVSRPADVRFAWGNADEPNLMNKEGLPAAQFRTDDRPIK</sequence>
<keyword evidence="4" id="KW-1185">Reference proteome</keyword>
<dbReference type="PANTHER" id="PTHR22901">
    <property type="entry name" value="SIALATE O-ACETYLESTERASE"/>
    <property type="match status" value="1"/>
</dbReference>
<dbReference type="Pfam" id="PF03629">
    <property type="entry name" value="SASA"/>
    <property type="match status" value="2"/>
</dbReference>
<dbReference type="PANTHER" id="PTHR22901:SF0">
    <property type="entry name" value="SIALATE O-ACETYLESTERASE"/>
    <property type="match status" value="1"/>
</dbReference>
<dbReference type="GO" id="GO:0005975">
    <property type="term" value="P:carbohydrate metabolic process"/>
    <property type="evidence" value="ECO:0007669"/>
    <property type="project" value="TreeGrafter"/>
</dbReference>
<keyword evidence="1" id="KW-0378">Hydrolase</keyword>
<dbReference type="InterPro" id="IPR039329">
    <property type="entry name" value="SIAE"/>
</dbReference>
<comment type="caution">
    <text evidence="3">The sequence shown here is derived from an EMBL/GenBank/DDBJ whole genome shotgun (WGS) entry which is preliminary data.</text>
</comment>
<dbReference type="Proteomes" id="UP000644507">
    <property type="component" value="Unassembled WGS sequence"/>
</dbReference>
<name>A0A918TX85_9BACT</name>
<evidence type="ECO:0000313" key="4">
    <source>
        <dbReference type="Proteomes" id="UP000644507"/>
    </source>
</evidence>
<feature type="domain" description="Sialate O-acetylesterase" evidence="2">
    <location>
        <begin position="260"/>
        <end position="376"/>
    </location>
</feature>
<dbReference type="AlphaFoldDB" id="A0A918TX85"/>
<reference evidence="3" key="2">
    <citation type="submission" date="2020-09" db="EMBL/GenBank/DDBJ databases">
        <authorList>
            <person name="Sun Q."/>
            <person name="Kim S."/>
        </authorList>
    </citation>
    <scope>NUCLEOTIDE SEQUENCE</scope>
    <source>
        <strain evidence="3">KCTC 12988</strain>
    </source>
</reference>
<evidence type="ECO:0000256" key="1">
    <source>
        <dbReference type="ARBA" id="ARBA00022801"/>
    </source>
</evidence>
<reference evidence="3" key="1">
    <citation type="journal article" date="2014" name="Int. J. Syst. Evol. Microbiol.">
        <title>Complete genome sequence of Corynebacterium casei LMG S-19264T (=DSM 44701T), isolated from a smear-ripened cheese.</title>
        <authorList>
            <consortium name="US DOE Joint Genome Institute (JGI-PGF)"/>
            <person name="Walter F."/>
            <person name="Albersmeier A."/>
            <person name="Kalinowski J."/>
            <person name="Ruckert C."/>
        </authorList>
    </citation>
    <scope>NUCLEOTIDE SEQUENCE</scope>
    <source>
        <strain evidence="3">KCTC 12988</strain>
    </source>
</reference>
<evidence type="ECO:0000313" key="3">
    <source>
        <dbReference type="EMBL" id="GHC63041.1"/>
    </source>
</evidence>
<dbReference type="SUPFAM" id="SSF52266">
    <property type="entry name" value="SGNH hydrolase"/>
    <property type="match status" value="1"/>
</dbReference>
<dbReference type="InterPro" id="IPR036514">
    <property type="entry name" value="SGNH_hydro_sf"/>
</dbReference>
<dbReference type="EMBL" id="BMXI01000016">
    <property type="protein sequence ID" value="GHC63041.1"/>
    <property type="molecule type" value="Genomic_DNA"/>
</dbReference>
<dbReference type="Gene3D" id="3.40.50.1110">
    <property type="entry name" value="SGNH hydrolase"/>
    <property type="match status" value="1"/>
</dbReference>
<protein>
    <submittedName>
        <fullName evidence="3">9-O-acetylesterase</fullName>
    </submittedName>
</protein>
<organism evidence="3 4">
    <name type="scientific">Roseibacillus persicicus</name>
    <dbReference type="NCBI Taxonomy" id="454148"/>
    <lineage>
        <taxon>Bacteria</taxon>
        <taxon>Pseudomonadati</taxon>
        <taxon>Verrucomicrobiota</taxon>
        <taxon>Verrucomicrobiia</taxon>
        <taxon>Verrucomicrobiales</taxon>
        <taxon>Verrucomicrobiaceae</taxon>
        <taxon>Roseibacillus</taxon>
    </lineage>
</organism>
<accession>A0A918TX85</accession>
<feature type="domain" description="Sialate O-acetylesterase" evidence="2">
    <location>
        <begin position="112"/>
        <end position="216"/>
    </location>
</feature>
<dbReference type="RefSeq" id="WP_189572445.1">
    <property type="nucleotide sequence ID" value="NZ_BMXI01000016.1"/>
</dbReference>
<gene>
    <name evidence="3" type="ORF">GCM10007100_33060</name>
</gene>
<dbReference type="GO" id="GO:0001681">
    <property type="term" value="F:sialate O-acetylesterase activity"/>
    <property type="evidence" value="ECO:0007669"/>
    <property type="project" value="InterPro"/>
</dbReference>